<evidence type="ECO:0008006" key="9">
    <source>
        <dbReference type="Google" id="ProtNLM"/>
    </source>
</evidence>
<accession>A0AAN7Y4Y0</accession>
<dbReference type="InterPro" id="IPR024521">
    <property type="entry name" value="ArsS-like_C"/>
</dbReference>
<dbReference type="GO" id="GO:0051536">
    <property type="term" value="F:iron-sulfur cluster binding"/>
    <property type="evidence" value="ECO:0007669"/>
    <property type="project" value="UniProtKB-KW"/>
</dbReference>
<sequence length="354" mass="39361">MTFKESLKIEQKREARKSIERETALHEATQNIPTFTETLKNHGKWPLNRVTPSILQVNIGKLCNLTCHHCHVESGPTKVRENMDAQTVQRCIELVQKTPSIETVDITGGAPELNPHFRTLVVEARKLGKSVIDRCNLVVLFEKGQEDLAPFLAENGVHVVASLPCYTEDNTDKQRGRRVFEDSIDALKTLNRHGYGQQSSPLRLDLVYNPLGPNLPGPQSSLDAAYHDQLFREHGIVFNSLLTITNMPIRRFADSLLQSGQYLPYMELLTNSFNVSTVDQLMCRNTINVAWDGKIYDCDFNAAMGMGRSNEAGQSVDLWNIDSLDDLTGNRIYTGKHCLGCTAGAGSSCGGALE</sequence>
<reference evidence="7 8" key="1">
    <citation type="submission" date="2023-08" db="EMBL/GenBank/DDBJ databases">
        <title>Black Yeasts Isolated from many extreme environments.</title>
        <authorList>
            <person name="Coleine C."/>
            <person name="Stajich J.E."/>
            <person name="Selbmann L."/>
        </authorList>
    </citation>
    <scope>NUCLEOTIDE SEQUENCE [LARGE SCALE GENOMIC DNA]</scope>
    <source>
        <strain evidence="7 8">CCFEE 5910</strain>
    </source>
</reference>
<proteinExistence type="predicted"/>
<dbReference type="Gene3D" id="3.20.20.70">
    <property type="entry name" value="Aldolase class I"/>
    <property type="match status" value="1"/>
</dbReference>
<keyword evidence="4" id="KW-0411">Iron-sulfur</keyword>
<evidence type="ECO:0000256" key="4">
    <source>
        <dbReference type="ARBA" id="ARBA00023014"/>
    </source>
</evidence>
<dbReference type="PANTHER" id="PTHR43728:SF1">
    <property type="entry name" value="FE-S OXIDOREDUCTASE"/>
    <property type="match status" value="1"/>
</dbReference>
<keyword evidence="3" id="KW-0408">Iron</keyword>
<dbReference type="Proteomes" id="UP001309876">
    <property type="component" value="Unassembled WGS sequence"/>
</dbReference>
<keyword evidence="2" id="KW-0479">Metal-binding</keyword>
<dbReference type="SFLD" id="SFLDG01067">
    <property type="entry name" value="SPASM/twitch_domain_containing"/>
    <property type="match status" value="1"/>
</dbReference>
<dbReference type="InterPro" id="IPR007197">
    <property type="entry name" value="rSAM"/>
</dbReference>
<dbReference type="EMBL" id="JAVRRJ010000007">
    <property type="protein sequence ID" value="KAK5082759.1"/>
    <property type="molecule type" value="Genomic_DNA"/>
</dbReference>
<dbReference type="Pfam" id="PF12345">
    <property type="entry name" value="DUF3641"/>
    <property type="match status" value="1"/>
</dbReference>
<evidence type="ECO:0000313" key="8">
    <source>
        <dbReference type="Proteomes" id="UP001309876"/>
    </source>
</evidence>
<dbReference type="Pfam" id="PF04055">
    <property type="entry name" value="Radical_SAM"/>
    <property type="match status" value="1"/>
</dbReference>
<dbReference type="AlphaFoldDB" id="A0AAN7Y4Y0"/>
<dbReference type="GO" id="GO:0046872">
    <property type="term" value="F:metal ion binding"/>
    <property type="evidence" value="ECO:0007669"/>
    <property type="project" value="UniProtKB-KW"/>
</dbReference>
<comment type="caution">
    <text evidence="7">The sequence shown here is derived from an EMBL/GenBank/DDBJ whole genome shotgun (WGS) entry which is preliminary data.</text>
</comment>
<dbReference type="PANTHER" id="PTHR43728">
    <property type="entry name" value="SLR0304 PROTEIN"/>
    <property type="match status" value="1"/>
</dbReference>
<dbReference type="NCBIfam" id="TIGR04167">
    <property type="entry name" value="rSAM_SeCys"/>
    <property type="match status" value="1"/>
</dbReference>
<dbReference type="InterPro" id="IPR058240">
    <property type="entry name" value="rSAM_sf"/>
</dbReference>
<evidence type="ECO:0000256" key="3">
    <source>
        <dbReference type="ARBA" id="ARBA00023004"/>
    </source>
</evidence>
<gene>
    <name evidence="7" type="ORF">LTR05_006639</name>
</gene>
<protein>
    <recommendedName>
        <fullName evidence="9">Radical SAM protein</fullName>
    </recommendedName>
</protein>
<evidence type="ECO:0000259" key="6">
    <source>
        <dbReference type="Pfam" id="PF12345"/>
    </source>
</evidence>
<dbReference type="SFLD" id="SFLDS00029">
    <property type="entry name" value="Radical_SAM"/>
    <property type="match status" value="1"/>
</dbReference>
<dbReference type="InterPro" id="IPR013785">
    <property type="entry name" value="Aldolase_TIM"/>
</dbReference>
<name>A0AAN7Y4Y0_9EURO</name>
<keyword evidence="8" id="KW-1185">Reference proteome</keyword>
<evidence type="ECO:0000313" key="7">
    <source>
        <dbReference type="EMBL" id="KAK5082759.1"/>
    </source>
</evidence>
<organism evidence="7 8">
    <name type="scientific">Lithohypha guttulata</name>
    <dbReference type="NCBI Taxonomy" id="1690604"/>
    <lineage>
        <taxon>Eukaryota</taxon>
        <taxon>Fungi</taxon>
        <taxon>Dikarya</taxon>
        <taxon>Ascomycota</taxon>
        <taxon>Pezizomycotina</taxon>
        <taxon>Eurotiomycetes</taxon>
        <taxon>Chaetothyriomycetidae</taxon>
        <taxon>Chaetothyriales</taxon>
        <taxon>Trichomeriaceae</taxon>
        <taxon>Lithohypha</taxon>
    </lineage>
</organism>
<dbReference type="GO" id="GO:0003824">
    <property type="term" value="F:catalytic activity"/>
    <property type="evidence" value="ECO:0007669"/>
    <property type="project" value="InterPro"/>
</dbReference>
<keyword evidence="1" id="KW-0949">S-adenosyl-L-methionine</keyword>
<dbReference type="SUPFAM" id="SSF102114">
    <property type="entry name" value="Radical SAM enzymes"/>
    <property type="match status" value="1"/>
</dbReference>
<evidence type="ECO:0000256" key="1">
    <source>
        <dbReference type="ARBA" id="ARBA00022691"/>
    </source>
</evidence>
<dbReference type="InterPro" id="IPR026351">
    <property type="entry name" value="rSAM_ArsS-like"/>
</dbReference>
<evidence type="ECO:0000259" key="5">
    <source>
        <dbReference type="Pfam" id="PF04055"/>
    </source>
</evidence>
<evidence type="ECO:0000256" key="2">
    <source>
        <dbReference type="ARBA" id="ARBA00022723"/>
    </source>
</evidence>
<feature type="domain" description="Arsenosugar biosynthesis radical SAM protein ArsS-like C-terminal" evidence="6">
    <location>
        <begin position="215"/>
        <end position="352"/>
    </location>
</feature>
<feature type="domain" description="Radical SAM core" evidence="5">
    <location>
        <begin position="57"/>
        <end position="195"/>
    </location>
</feature>
<dbReference type="CDD" id="cd01335">
    <property type="entry name" value="Radical_SAM"/>
    <property type="match status" value="1"/>
</dbReference>